<dbReference type="InterPro" id="IPR001870">
    <property type="entry name" value="B30.2/SPRY"/>
</dbReference>
<evidence type="ECO:0000256" key="2">
    <source>
        <dbReference type="ARBA" id="ARBA00022771"/>
    </source>
</evidence>
<feature type="domain" description="B30.2/SPRY" evidence="8">
    <location>
        <begin position="243"/>
        <end position="450"/>
    </location>
</feature>
<dbReference type="Pfam" id="PF15227">
    <property type="entry name" value="zf-C3HC4_4"/>
    <property type="match status" value="1"/>
</dbReference>
<dbReference type="InterPro" id="IPR043136">
    <property type="entry name" value="B30.2/SPRY_sf"/>
</dbReference>
<dbReference type="InterPro" id="IPR001841">
    <property type="entry name" value="Znf_RING"/>
</dbReference>
<dbReference type="Proteomes" id="UP000694404">
    <property type="component" value="Unplaced"/>
</dbReference>
<dbReference type="SUPFAM" id="SSF57850">
    <property type="entry name" value="RING/U-box"/>
    <property type="match status" value="1"/>
</dbReference>
<name>A0A8C0GHS4_CHEAB</name>
<dbReference type="PRINTS" id="PR01407">
    <property type="entry name" value="BUTYPHLNCDUF"/>
</dbReference>
<evidence type="ECO:0000313" key="10">
    <source>
        <dbReference type="Proteomes" id="UP000694404"/>
    </source>
</evidence>
<keyword evidence="5" id="KW-0175">Coiled coil</keyword>
<dbReference type="GO" id="GO:0008270">
    <property type="term" value="F:zinc ion binding"/>
    <property type="evidence" value="ECO:0007669"/>
    <property type="project" value="UniProtKB-KW"/>
</dbReference>
<dbReference type="InterPro" id="IPR013320">
    <property type="entry name" value="ConA-like_dom_sf"/>
</dbReference>
<keyword evidence="3" id="KW-0862">Zinc</keyword>
<dbReference type="FunFam" id="2.60.120.920:FF:000004">
    <property type="entry name" value="Butyrophilin subfamily 1 member A1"/>
    <property type="match status" value="1"/>
</dbReference>
<sequence length="450" mass="51322">MAADSPVQRLQDEASCSICLEYSKDPESIHCGHNCCRACITNYWEESDTNFSCPQYRETAQQRNFRHYRELAKIIKITKRLSLQAAKGSGGKRVCEKHQETLKLCCEEDQAPICVICRESQAHRAHTVVPIEEAAQEYKVGKPSLLEKLMGLKLTKEAKTERLKILSEFEQLRQFLEEQERLLLAQLENLDKEIEKRRDENIAKLVEEISSLNDMISELEGKCQQPVSEFLQVRYWILDTQDLTLQVPPNKETRVLSSSYREGRIYVNIEQEDHFLKIDDLHLCMFISLLAESKILDTRQHVPDNPKRFDSSRCVLGLEGFSLGRHYWEVEVEDGGAWAVGVARESVRRKGRVNVNPEEGIWAVGQCGTQYLALTSPKIPLSLAERPRTIGIYLDCEEGRVAFFDADNEAPIFTFPPGSVPGEKILPLLCLGRASQFRLCPCITGYNVEP</sequence>
<dbReference type="CDD" id="cd12888">
    <property type="entry name" value="SPRY_PRY_TRIM7_like"/>
    <property type="match status" value="1"/>
</dbReference>
<evidence type="ECO:0000259" key="7">
    <source>
        <dbReference type="PROSITE" id="PS50119"/>
    </source>
</evidence>
<feature type="domain" description="RING-type" evidence="6">
    <location>
        <begin position="16"/>
        <end position="57"/>
    </location>
</feature>
<accession>A0A8C0GHS4</accession>
<dbReference type="InterPro" id="IPR003879">
    <property type="entry name" value="Butyrophylin_SPRY"/>
</dbReference>
<evidence type="ECO:0000256" key="1">
    <source>
        <dbReference type="ARBA" id="ARBA00022723"/>
    </source>
</evidence>
<dbReference type="SUPFAM" id="SSF57845">
    <property type="entry name" value="B-box zinc-binding domain"/>
    <property type="match status" value="1"/>
</dbReference>
<evidence type="ECO:0000259" key="6">
    <source>
        <dbReference type="PROSITE" id="PS50089"/>
    </source>
</evidence>
<dbReference type="PROSITE" id="PS50089">
    <property type="entry name" value="ZF_RING_2"/>
    <property type="match status" value="1"/>
</dbReference>
<proteinExistence type="predicted"/>
<protein>
    <submittedName>
        <fullName evidence="9">Uncharacterized protein</fullName>
    </submittedName>
</protein>
<dbReference type="Gene3D" id="3.30.40.10">
    <property type="entry name" value="Zinc/RING finger domain, C3HC4 (zinc finger)"/>
    <property type="match status" value="1"/>
</dbReference>
<dbReference type="SMART" id="SM00184">
    <property type="entry name" value="RING"/>
    <property type="match status" value="1"/>
</dbReference>
<reference evidence="9" key="2">
    <citation type="submission" date="2025-09" db="UniProtKB">
        <authorList>
            <consortium name="Ensembl"/>
        </authorList>
    </citation>
    <scope>IDENTIFICATION</scope>
</reference>
<feature type="domain" description="B box-type" evidence="7">
    <location>
        <begin position="90"/>
        <end position="131"/>
    </location>
</feature>
<dbReference type="Ensembl" id="ENSCABT00000008643.1">
    <property type="protein sequence ID" value="ENSCABP00000007898.1"/>
    <property type="gene ID" value="ENSCABG00000005950.1"/>
</dbReference>
<reference evidence="9" key="1">
    <citation type="submission" date="2025-08" db="UniProtKB">
        <authorList>
            <consortium name="Ensembl"/>
        </authorList>
    </citation>
    <scope>IDENTIFICATION</scope>
</reference>
<keyword evidence="2 4" id="KW-0863">Zinc-finger</keyword>
<feature type="coiled-coil region" evidence="5">
    <location>
        <begin position="166"/>
        <end position="222"/>
    </location>
</feature>
<evidence type="ECO:0000256" key="4">
    <source>
        <dbReference type="PROSITE-ProRule" id="PRU00024"/>
    </source>
</evidence>
<evidence type="ECO:0000259" key="8">
    <source>
        <dbReference type="PROSITE" id="PS50188"/>
    </source>
</evidence>
<dbReference type="InterPro" id="IPR003877">
    <property type="entry name" value="SPRY_dom"/>
</dbReference>
<dbReference type="PROSITE" id="PS50188">
    <property type="entry name" value="B302_SPRY"/>
    <property type="match status" value="1"/>
</dbReference>
<dbReference type="AlphaFoldDB" id="A0A8C0GHS4"/>
<dbReference type="InterPro" id="IPR050143">
    <property type="entry name" value="TRIM/RBCC"/>
</dbReference>
<evidence type="ECO:0000256" key="5">
    <source>
        <dbReference type="SAM" id="Coils"/>
    </source>
</evidence>
<dbReference type="PANTHER" id="PTHR24103">
    <property type="entry name" value="E3 UBIQUITIN-PROTEIN LIGASE TRIM"/>
    <property type="match status" value="1"/>
</dbReference>
<dbReference type="InterPro" id="IPR013083">
    <property type="entry name" value="Znf_RING/FYVE/PHD"/>
</dbReference>
<dbReference type="SMART" id="SM00449">
    <property type="entry name" value="SPRY"/>
    <property type="match status" value="1"/>
</dbReference>
<keyword evidence="1" id="KW-0479">Metal-binding</keyword>
<evidence type="ECO:0000313" key="9">
    <source>
        <dbReference type="Ensembl" id="ENSCABP00000007898.1"/>
    </source>
</evidence>
<dbReference type="Gene3D" id="3.30.160.60">
    <property type="entry name" value="Classic Zinc Finger"/>
    <property type="match status" value="1"/>
</dbReference>
<dbReference type="InterPro" id="IPR006574">
    <property type="entry name" value="PRY"/>
</dbReference>
<dbReference type="CDD" id="cd16594">
    <property type="entry name" value="RING-HC_TRIM7-like_C-IV"/>
    <property type="match status" value="1"/>
</dbReference>
<dbReference type="Gene3D" id="2.60.120.920">
    <property type="match status" value="1"/>
</dbReference>
<dbReference type="Pfam" id="PF00622">
    <property type="entry name" value="SPRY"/>
    <property type="match status" value="1"/>
</dbReference>
<dbReference type="GeneTree" id="ENSGT01030000234669"/>
<dbReference type="PROSITE" id="PS50119">
    <property type="entry name" value="ZF_BBOX"/>
    <property type="match status" value="1"/>
</dbReference>
<dbReference type="CDD" id="cd19762">
    <property type="entry name" value="Bbox2_TRIM7-like"/>
    <property type="match status" value="1"/>
</dbReference>
<dbReference type="SMART" id="SM00336">
    <property type="entry name" value="BBOX"/>
    <property type="match status" value="1"/>
</dbReference>
<dbReference type="Pfam" id="PF13765">
    <property type="entry name" value="PRY"/>
    <property type="match status" value="1"/>
</dbReference>
<dbReference type="Pfam" id="PF00643">
    <property type="entry name" value="zf-B_box"/>
    <property type="match status" value="1"/>
</dbReference>
<dbReference type="InterPro" id="IPR000315">
    <property type="entry name" value="Znf_B-box"/>
</dbReference>
<organism evidence="9 10">
    <name type="scientific">Chelonoidis abingdonii</name>
    <name type="common">Abingdon island giant tortoise</name>
    <name type="synonym">Testudo abingdonii</name>
    <dbReference type="NCBI Taxonomy" id="106734"/>
    <lineage>
        <taxon>Eukaryota</taxon>
        <taxon>Metazoa</taxon>
        <taxon>Chordata</taxon>
        <taxon>Craniata</taxon>
        <taxon>Vertebrata</taxon>
        <taxon>Euteleostomi</taxon>
        <taxon>Archelosauria</taxon>
        <taxon>Testudinata</taxon>
        <taxon>Testudines</taxon>
        <taxon>Cryptodira</taxon>
        <taxon>Durocryptodira</taxon>
        <taxon>Testudinoidea</taxon>
        <taxon>Testudinidae</taxon>
        <taxon>Chelonoidis</taxon>
    </lineage>
</organism>
<evidence type="ECO:0000256" key="3">
    <source>
        <dbReference type="ARBA" id="ARBA00022833"/>
    </source>
</evidence>
<keyword evidence="10" id="KW-1185">Reference proteome</keyword>
<dbReference type="SUPFAM" id="SSF49899">
    <property type="entry name" value="Concanavalin A-like lectins/glucanases"/>
    <property type="match status" value="1"/>
</dbReference>